<dbReference type="Pfam" id="PF00293">
    <property type="entry name" value="NUDIX"/>
    <property type="match status" value="1"/>
</dbReference>
<dbReference type="CDD" id="cd02883">
    <property type="entry name" value="NUDIX_Hydrolase"/>
    <property type="match status" value="1"/>
</dbReference>
<organism evidence="2 3">
    <name type="scientific">Acrasis kona</name>
    <dbReference type="NCBI Taxonomy" id="1008807"/>
    <lineage>
        <taxon>Eukaryota</taxon>
        <taxon>Discoba</taxon>
        <taxon>Heterolobosea</taxon>
        <taxon>Tetramitia</taxon>
        <taxon>Eutetramitia</taxon>
        <taxon>Acrasidae</taxon>
        <taxon>Acrasis</taxon>
    </lineage>
</organism>
<keyword evidence="3" id="KW-1185">Reference proteome</keyword>
<dbReference type="Gene3D" id="3.90.79.10">
    <property type="entry name" value="Nucleoside Triphosphate Pyrophosphohydrolase"/>
    <property type="match status" value="1"/>
</dbReference>
<dbReference type="SUPFAM" id="SSF55811">
    <property type="entry name" value="Nudix"/>
    <property type="match status" value="1"/>
</dbReference>
<evidence type="ECO:0000313" key="2">
    <source>
        <dbReference type="EMBL" id="KAL0489380.1"/>
    </source>
</evidence>
<sequence length="178" mass="20568">MGDSEIFTFEELISEFNHPVETYRANHTLKPDIIIGGAIVYRIQQVPQVLVVQRAENDSYPNKWEVPGGCVDVDDTTVVHGAIRELFEETGLKAKKVLHVLTPRLFEGNDGKRFLKLTFLVDTHDCSCVVLDPKEHQAFEWISRVEVENQRPKFVHQDLVEEILTGFDFFEKYNKEHL</sequence>
<evidence type="ECO:0000259" key="1">
    <source>
        <dbReference type="PROSITE" id="PS51462"/>
    </source>
</evidence>
<dbReference type="InterPro" id="IPR015797">
    <property type="entry name" value="NUDIX_hydrolase-like_dom_sf"/>
</dbReference>
<dbReference type="AlphaFoldDB" id="A0AAW2ZIW5"/>
<dbReference type="PROSITE" id="PS51462">
    <property type="entry name" value="NUDIX"/>
    <property type="match status" value="1"/>
</dbReference>
<name>A0AAW2ZIW5_9EUKA</name>
<dbReference type="PANTHER" id="PTHR43736:SF1">
    <property type="entry name" value="DIHYDRONEOPTERIN TRIPHOSPHATE DIPHOSPHATASE"/>
    <property type="match status" value="1"/>
</dbReference>
<gene>
    <name evidence="2" type="ORF">AKO1_010684</name>
</gene>
<dbReference type="Proteomes" id="UP001431209">
    <property type="component" value="Unassembled WGS sequence"/>
</dbReference>
<accession>A0AAW2ZIW5</accession>
<comment type="caution">
    <text evidence="2">The sequence shown here is derived from an EMBL/GenBank/DDBJ whole genome shotgun (WGS) entry which is preliminary data.</text>
</comment>
<feature type="domain" description="Nudix hydrolase" evidence="1">
    <location>
        <begin position="31"/>
        <end position="164"/>
    </location>
</feature>
<dbReference type="InterPro" id="IPR000086">
    <property type="entry name" value="NUDIX_hydrolase_dom"/>
</dbReference>
<evidence type="ECO:0000313" key="3">
    <source>
        <dbReference type="Proteomes" id="UP001431209"/>
    </source>
</evidence>
<dbReference type="EMBL" id="JAOPGA020001552">
    <property type="protein sequence ID" value="KAL0489380.1"/>
    <property type="molecule type" value="Genomic_DNA"/>
</dbReference>
<proteinExistence type="predicted"/>
<reference evidence="2 3" key="1">
    <citation type="submission" date="2024-03" db="EMBL/GenBank/DDBJ databases">
        <title>The Acrasis kona genome and developmental transcriptomes reveal deep origins of eukaryotic multicellular pathways.</title>
        <authorList>
            <person name="Sheikh S."/>
            <person name="Fu C.-J."/>
            <person name="Brown M.W."/>
            <person name="Baldauf S.L."/>
        </authorList>
    </citation>
    <scope>NUCLEOTIDE SEQUENCE [LARGE SCALE GENOMIC DNA]</scope>
    <source>
        <strain evidence="2 3">ATCC MYA-3509</strain>
    </source>
</reference>
<protein>
    <submittedName>
        <fullName evidence="2">Nucleoside diphosphate-linked moiety X motif</fullName>
    </submittedName>
</protein>
<dbReference type="PANTHER" id="PTHR43736">
    <property type="entry name" value="ADP-RIBOSE PYROPHOSPHATASE"/>
    <property type="match status" value="1"/>
</dbReference>